<keyword evidence="1" id="KW-1133">Transmembrane helix</keyword>
<feature type="domain" description="PAS" evidence="2">
    <location>
        <begin position="429"/>
        <end position="481"/>
    </location>
</feature>
<dbReference type="InterPro" id="IPR035919">
    <property type="entry name" value="EAL_sf"/>
</dbReference>
<dbReference type="InterPro" id="IPR043128">
    <property type="entry name" value="Rev_trsase/Diguanyl_cyclase"/>
</dbReference>
<dbReference type="CDD" id="cd01949">
    <property type="entry name" value="GGDEF"/>
    <property type="match status" value="1"/>
</dbReference>
<dbReference type="Pfam" id="PF13185">
    <property type="entry name" value="GAF_2"/>
    <property type="match status" value="1"/>
</dbReference>
<dbReference type="SUPFAM" id="SSF141868">
    <property type="entry name" value="EAL domain-like"/>
    <property type="match status" value="1"/>
</dbReference>
<keyword evidence="1" id="KW-0472">Membrane</keyword>
<dbReference type="Gene3D" id="3.20.20.450">
    <property type="entry name" value="EAL domain"/>
    <property type="match status" value="1"/>
</dbReference>
<dbReference type="Gene3D" id="3.30.70.270">
    <property type="match status" value="1"/>
</dbReference>
<dbReference type="SMART" id="SM00065">
    <property type="entry name" value="GAF"/>
    <property type="match status" value="1"/>
</dbReference>
<dbReference type="CDD" id="cd01948">
    <property type="entry name" value="EAL"/>
    <property type="match status" value="1"/>
</dbReference>
<organism evidence="5 6">
    <name type="scientific">Trinickia caryophylli</name>
    <name type="common">Paraburkholderia caryophylli</name>
    <dbReference type="NCBI Taxonomy" id="28094"/>
    <lineage>
        <taxon>Bacteria</taxon>
        <taxon>Pseudomonadati</taxon>
        <taxon>Pseudomonadota</taxon>
        <taxon>Betaproteobacteria</taxon>
        <taxon>Burkholderiales</taxon>
        <taxon>Burkholderiaceae</taxon>
        <taxon>Trinickia</taxon>
    </lineage>
</organism>
<dbReference type="GO" id="GO:0006355">
    <property type="term" value="P:regulation of DNA-templated transcription"/>
    <property type="evidence" value="ECO:0007669"/>
    <property type="project" value="InterPro"/>
</dbReference>
<dbReference type="EMBL" id="FXAH01000002">
    <property type="protein sequence ID" value="SMF06401.1"/>
    <property type="molecule type" value="Genomic_DNA"/>
</dbReference>
<sequence length="1026" mass="112781">MSNGVIKTTDARLPLVSRMAALLAMLGGMALACGAAAASPAPITLRETSIAGVPLALWLGIAAVATWLLFAALAGWFAARTMARRGLKRLAAAAARLQAPGTIAHAVPDDAPQPRFADIERQLDASACELAQREHRWRSSLHREAGHIEVLRRIAQNDPLDDALVLLTRFAEQQVSGSIASVMMLDPNTYTFDACIAPSLPASYRNALVGIRAGSGVGSCGTSVAERRVVVTEDIFEDPLWQDYRELAKAYGLRACWSHPIISAGNRVLGSFALYYREARAPREDDLQIGQLGAEIAALSIERTRTAQALVQSEAEYRSLFERNPNPMWVCDARTRRFLAVNDPAIARYGFTREQFLSMSEADLEWRDRGEAVAEALDGKTRRHTSAAGKELVVEIVYFPLRFSGNDASLALITDLTYRRTLARTIREQNELFSSLMESTVEAIYGLDSEGRCTFVNGACERLLGYSSDELVGKRMHDLVHHSRYDGRVHHAAECRIHALQCPGAHTHADDQVFWRKNGTALPVECWAYPMMKGGAVCGTIVTFLDTTERRRQEDALRCQASLDMLTGLLNRTSFVHVLDQRVHDALAAGEPLFVGIVDLDGFKEINDSLGHEAGDQLLREVGRRLMAELPEYAAVGRLGGDEFAFLIGAEYAQRIELILERLVEALREPFAISGMDLQISGSIGVARCPEAGTDVRSLLRHADTAMYRAKRESIGYVICSELASGNARRLVLSRLRHALAKREFVLYFQPKVSLRGAGRMEFEALIRWQDPERGLVGPTEFMPILELSDLIHPLTQWVVESAVERCLAFGGESGDAVVAVNISTRNLLDVSFPQKVSDILTRHRFAPHRLKLEITESAVMADPSRSLKALTDLHRLGVKIAIDDFGTGYSSLSYLQRLPVDELKIDRSFVTGMLENEAARTIVCSIIGLAHSLRIEVTAEGMETGAVLDELRSIGCDYAQGYFVARPMSLVQLHAWVAATNWFEPAAARHDSPLIQLAHPARLPAAGCAAPGQLPGTVSNKRAFE</sequence>
<dbReference type="InterPro" id="IPR052155">
    <property type="entry name" value="Biofilm_reg_signaling"/>
</dbReference>
<reference evidence="6" key="1">
    <citation type="submission" date="2017-04" db="EMBL/GenBank/DDBJ databases">
        <authorList>
            <person name="Varghese N."/>
            <person name="Submissions S."/>
        </authorList>
    </citation>
    <scope>NUCLEOTIDE SEQUENCE [LARGE SCALE GENOMIC DNA]</scope>
    <source>
        <strain evidence="6">Ballard 720</strain>
    </source>
</reference>
<dbReference type="CDD" id="cd00130">
    <property type="entry name" value="PAS"/>
    <property type="match status" value="2"/>
</dbReference>
<evidence type="ECO:0000313" key="5">
    <source>
        <dbReference type="EMBL" id="SMF06401.1"/>
    </source>
</evidence>
<keyword evidence="6" id="KW-1185">Reference proteome</keyword>
<dbReference type="STRING" id="28094.SAMN06295900_102221"/>
<dbReference type="InterPro" id="IPR003018">
    <property type="entry name" value="GAF"/>
</dbReference>
<dbReference type="SUPFAM" id="SSF55785">
    <property type="entry name" value="PYP-like sensor domain (PAS domain)"/>
    <property type="match status" value="2"/>
</dbReference>
<dbReference type="PROSITE" id="PS50112">
    <property type="entry name" value="PAS"/>
    <property type="match status" value="2"/>
</dbReference>
<dbReference type="PROSITE" id="PS50883">
    <property type="entry name" value="EAL"/>
    <property type="match status" value="1"/>
</dbReference>
<evidence type="ECO:0000256" key="1">
    <source>
        <dbReference type="SAM" id="Phobius"/>
    </source>
</evidence>
<dbReference type="NCBIfam" id="TIGR00229">
    <property type="entry name" value="sensory_box"/>
    <property type="match status" value="2"/>
</dbReference>
<keyword evidence="1" id="KW-0812">Transmembrane</keyword>
<dbReference type="SMART" id="SM00052">
    <property type="entry name" value="EAL"/>
    <property type="match status" value="1"/>
</dbReference>
<feature type="domain" description="PAS" evidence="2">
    <location>
        <begin position="313"/>
        <end position="360"/>
    </location>
</feature>
<dbReference type="InterPro" id="IPR013767">
    <property type="entry name" value="PAS_fold"/>
</dbReference>
<dbReference type="InterPro" id="IPR029787">
    <property type="entry name" value="Nucleotide_cyclase"/>
</dbReference>
<dbReference type="Pfam" id="PF00563">
    <property type="entry name" value="EAL"/>
    <property type="match status" value="1"/>
</dbReference>
<dbReference type="SMART" id="SM00267">
    <property type="entry name" value="GGDEF"/>
    <property type="match status" value="1"/>
</dbReference>
<dbReference type="Gene3D" id="3.30.450.20">
    <property type="entry name" value="PAS domain"/>
    <property type="match status" value="2"/>
</dbReference>
<dbReference type="InterPro" id="IPR000160">
    <property type="entry name" value="GGDEF_dom"/>
</dbReference>
<feature type="domain" description="EAL" evidence="3">
    <location>
        <begin position="729"/>
        <end position="982"/>
    </location>
</feature>
<dbReference type="SUPFAM" id="SSF55781">
    <property type="entry name" value="GAF domain-like"/>
    <property type="match status" value="1"/>
</dbReference>
<feature type="domain" description="GGDEF" evidence="4">
    <location>
        <begin position="591"/>
        <end position="723"/>
    </location>
</feature>
<evidence type="ECO:0000259" key="2">
    <source>
        <dbReference type="PROSITE" id="PS50112"/>
    </source>
</evidence>
<dbReference type="Pfam" id="PF00990">
    <property type="entry name" value="GGDEF"/>
    <property type="match status" value="1"/>
</dbReference>
<dbReference type="InterPro" id="IPR029016">
    <property type="entry name" value="GAF-like_dom_sf"/>
</dbReference>
<dbReference type="PANTHER" id="PTHR44757">
    <property type="entry name" value="DIGUANYLATE CYCLASE DGCP"/>
    <property type="match status" value="1"/>
</dbReference>
<dbReference type="InterPro" id="IPR000014">
    <property type="entry name" value="PAS"/>
</dbReference>
<dbReference type="Proteomes" id="UP000192911">
    <property type="component" value="Unassembled WGS sequence"/>
</dbReference>
<dbReference type="InterPro" id="IPR001633">
    <property type="entry name" value="EAL_dom"/>
</dbReference>
<dbReference type="SMART" id="SM00091">
    <property type="entry name" value="PAS"/>
    <property type="match status" value="2"/>
</dbReference>
<dbReference type="RefSeq" id="WP_158243488.1">
    <property type="nucleotide sequence ID" value="NZ_BSQD01000002.1"/>
</dbReference>
<dbReference type="SUPFAM" id="SSF55073">
    <property type="entry name" value="Nucleotide cyclase"/>
    <property type="match status" value="1"/>
</dbReference>
<dbReference type="Pfam" id="PF00989">
    <property type="entry name" value="PAS"/>
    <property type="match status" value="1"/>
</dbReference>
<evidence type="ECO:0000259" key="3">
    <source>
        <dbReference type="PROSITE" id="PS50883"/>
    </source>
</evidence>
<name>A0A1X7D0F9_TRICW</name>
<gene>
    <name evidence="5" type="ORF">SAMN06295900_102221</name>
</gene>
<dbReference type="PROSITE" id="PS51257">
    <property type="entry name" value="PROKAR_LIPOPROTEIN"/>
    <property type="match status" value="1"/>
</dbReference>
<proteinExistence type="predicted"/>
<dbReference type="Gene3D" id="3.30.450.40">
    <property type="match status" value="1"/>
</dbReference>
<dbReference type="InterPro" id="IPR035965">
    <property type="entry name" value="PAS-like_dom_sf"/>
</dbReference>
<feature type="transmembrane region" description="Helical" evidence="1">
    <location>
        <begin position="56"/>
        <end position="79"/>
    </location>
</feature>
<protein>
    <submittedName>
        <fullName evidence="5">PAS domain S-box-containing protein/diguanylate cyclase (GGDEF) domain-containing protein</fullName>
    </submittedName>
</protein>
<accession>A0A1X7D0F9</accession>
<evidence type="ECO:0000259" key="4">
    <source>
        <dbReference type="PROSITE" id="PS50887"/>
    </source>
</evidence>
<dbReference type="NCBIfam" id="TIGR00254">
    <property type="entry name" value="GGDEF"/>
    <property type="match status" value="1"/>
</dbReference>
<dbReference type="AlphaFoldDB" id="A0A1X7D0F9"/>
<dbReference type="PROSITE" id="PS50887">
    <property type="entry name" value="GGDEF"/>
    <property type="match status" value="1"/>
</dbReference>
<evidence type="ECO:0000313" key="6">
    <source>
        <dbReference type="Proteomes" id="UP000192911"/>
    </source>
</evidence>
<dbReference type="Pfam" id="PF13188">
    <property type="entry name" value="PAS_8"/>
    <property type="match status" value="1"/>
</dbReference>
<dbReference type="PANTHER" id="PTHR44757:SF2">
    <property type="entry name" value="BIOFILM ARCHITECTURE MAINTENANCE PROTEIN MBAA"/>
    <property type="match status" value="1"/>
</dbReference>